<dbReference type="AlphaFoldDB" id="A0AA39UDL4"/>
<evidence type="ECO:0000313" key="3">
    <source>
        <dbReference type="Proteomes" id="UP001175228"/>
    </source>
</evidence>
<evidence type="ECO:0000256" key="1">
    <source>
        <dbReference type="SAM" id="MobiDB-lite"/>
    </source>
</evidence>
<organism evidence="2 3">
    <name type="scientific">Armillaria luteobubalina</name>
    <dbReference type="NCBI Taxonomy" id="153913"/>
    <lineage>
        <taxon>Eukaryota</taxon>
        <taxon>Fungi</taxon>
        <taxon>Dikarya</taxon>
        <taxon>Basidiomycota</taxon>
        <taxon>Agaricomycotina</taxon>
        <taxon>Agaricomycetes</taxon>
        <taxon>Agaricomycetidae</taxon>
        <taxon>Agaricales</taxon>
        <taxon>Marasmiineae</taxon>
        <taxon>Physalacriaceae</taxon>
        <taxon>Armillaria</taxon>
    </lineage>
</organism>
<dbReference type="EMBL" id="JAUEPU010000064">
    <property type="protein sequence ID" value="KAK0482863.1"/>
    <property type="molecule type" value="Genomic_DNA"/>
</dbReference>
<protein>
    <submittedName>
        <fullName evidence="2">Uncharacterized protein</fullName>
    </submittedName>
</protein>
<gene>
    <name evidence="2" type="ORF">EDD18DRAFT_1112498</name>
</gene>
<name>A0AA39UDL4_9AGAR</name>
<accession>A0AA39UDL4</accession>
<dbReference type="Proteomes" id="UP001175228">
    <property type="component" value="Unassembled WGS sequence"/>
</dbReference>
<sequence>MVYAVLAPELIVSSAAVQSQIAWNVYCLDKPGISIWSHMKQKICLLWEQIRNCCCHLWKGTDQETDHSADQGAAQDTDQDADRDTDEQKLTMSQGFFLSMGGFCEEGTGKLLTLKDLRRDRSLIPELAKAMSSVIASLLWFYKPFNVQYHIELKTRSSHFDPDESPSKDIHDGIPRFSAGRDHMDTAHAKGSFSNLQNTTSLGGFYKRICGGRHSCQGDQGSSNAAVAAIGKGVGYLRRWQCQMWCRDSWGHGKGGV</sequence>
<feature type="region of interest" description="Disordered" evidence="1">
    <location>
        <begin position="66"/>
        <end position="86"/>
    </location>
</feature>
<reference evidence="2" key="1">
    <citation type="submission" date="2023-06" db="EMBL/GenBank/DDBJ databases">
        <authorList>
            <consortium name="Lawrence Berkeley National Laboratory"/>
            <person name="Ahrendt S."/>
            <person name="Sahu N."/>
            <person name="Indic B."/>
            <person name="Wong-Bajracharya J."/>
            <person name="Merenyi Z."/>
            <person name="Ke H.-M."/>
            <person name="Monk M."/>
            <person name="Kocsube S."/>
            <person name="Drula E."/>
            <person name="Lipzen A."/>
            <person name="Balint B."/>
            <person name="Henrissat B."/>
            <person name="Andreopoulos B."/>
            <person name="Martin F.M."/>
            <person name="Harder C.B."/>
            <person name="Rigling D."/>
            <person name="Ford K.L."/>
            <person name="Foster G.D."/>
            <person name="Pangilinan J."/>
            <person name="Papanicolaou A."/>
            <person name="Barry K."/>
            <person name="LaButti K."/>
            <person name="Viragh M."/>
            <person name="Koriabine M."/>
            <person name="Yan M."/>
            <person name="Riley R."/>
            <person name="Champramary S."/>
            <person name="Plett K.L."/>
            <person name="Tsai I.J."/>
            <person name="Slot J."/>
            <person name="Sipos G."/>
            <person name="Plett J."/>
            <person name="Nagy L.G."/>
            <person name="Grigoriev I.V."/>
        </authorList>
    </citation>
    <scope>NUCLEOTIDE SEQUENCE</scope>
    <source>
        <strain evidence="2">HWK02</strain>
    </source>
</reference>
<evidence type="ECO:0000313" key="2">
    <source>
        <dbReference type="EMBL" id="KAK0482863.1"/>
    </source>
</evidence>
<proteinExistence type="predicted"/>
<comment type="caution">
    <text evidence="2">The sequence shown here is derived from an EMBL/GenBank/DDBJ whole genome shotgun (WGS) entry which is preliminary data.</text>
</comment>
<keyword evidence="3" id="KW-1185">Reference proteome</keyword>